<comment type="caution">
    <text evidence="1">The sequence shown here is derived from an EMBL/GenBank/DDBJ whole genome shotgun (WGS) entry which is preliminary data.</text>
</comment>
<name>A0A2T1HLB4_9HYPH</name>
<organism evidence="1 2">
    <name type="scientific">Alsobacter soli</name>
    <dbReference type="NCBI Taxonomy" id="2109933"/>
    <lineage>
        <taxon>Bacteria</taxon>
        <taxon>Pseudomonadati</taxon>
        <taxon>Pseudomonadota</taxon>
        <taxon>Alphaproteobacteria</taxon>
        <taxon>Hyphomicrobiales</taxon>
        <taxon>Alsobacteraceae</taxon>
        <taxon>Alsobacter</taxon>
    </lineage>
</organism>
<dbReference type="Proteomes" id="UP000239772">
    <property type="component" value="Unassembled WGS sequence"/>
</dbReference>
<dbReference type="AlphaFoldDB" id="A0A2T1HLB4"/>
<sequence>MSTPAPPVRVSAPAPPIRVSAPAPPVSAFAPASPASQLAAVAEPVTFSTPDRMSPAASPPDWEVARLRSTVTLAAEVV</sequence>
<reference evidence="2" key="1">
    <citation type="submission" date="2018-03" db="EMBL/GenBank/DDBJ databases">
        <authorList>
            <person name="Sun L."/>
            <person name="Liu H."/>
            <person name="Chen W."/>
            <person name="Huang K."/>
            <person name="Liu W."/>
            <person name="Gao X."/>
        </authorList>
    </citation>
    <scope>NUCLEOTIDE SEQUENCE [LARGE SCALE GENOMIC DNA]</scope>
    <source>
        <strain evidence="2">SH9</strain>
    </source>
</reference>
<evidence type="ECO:0000313" key="1">
    <source>
        <dbReference type="EMBL" id="PSC02446.1"/>
    </source>
</evidence>
<gene>
    <name evidence="1" type="ORF">SLNSH_24005</name>
</gene>
<keyword evidence="2" id="KW-1185">Reference proteome</keyword>
<dbReference type="EMBL" id="PVZS01000059">
    <property type="protein sequence ID" value="PSC02446.1"/>
    <property type="molecule type" value="Genomic_DNA"/>
</dbReference>
<protein>
    <submittedName>
        <fullName evidence="1">Uncharacterized protein</fullName>
    </submittedName>
</protein>
<proteinExistence type="predicted"/>
<evidence type="ECO:0000313" key="2">
    <source>
        <dbReference type="Proteomes" id="UP000239772"/>
    </source>
</evidence>
<accession>A0A2T1HLB4</accession>